<dbReference type="EnsemblPlants" id="AET3Gv20283100.7">
    <property type="protein sequence ID" value="AET3Gv20283100.7"/>
    <property type="gene ID" value="AET3Gv20283100"/>
</dbReference>
<reference evidence="1" key="3">
    <citation type="journal article" date="2017" name="Nature">
        <title>Genome sequence of the progenitor of the wheat D genome Aegilops tauschii.</title>
        <authorList>
            <person name="Luo M.C."/>
            <person name="Gu Y.Q."/>
            <person name="Puiu D."/>
            <person name="Wang H."/>
            <person name="Twardziok S.O."/>
            <person name="Deal K.R."/>
            <person name="Huo N."/>
            <person name="Zhu T."/>
            <person name="Wang L."/>
            <person name="Wang Y."/>
            <person name="McGuire P.E."/>
            <person name="Liu S."/>
            <person name="Long H."/>
            <person name="Ramasamy R.K."/>
            <person name="Rodriguez J.C."/>
            <person name="Van S.L."/>
            <person name="Yuan L."/>
            <person name="Wang Z."/>
            <person name="Xia Z."/>
            <person name="Xiao L."/>
            <person name="Anderson O.D."/>
            <person name="Ouyang S."/>
            <person name="Liang Y."/>
            <person name="Zimin A.V."/>
            <person name="Pertea G."/>
            <person name="Qi P."/>
            <person name="Bennetzen J.L."/>
            <person name="Dai X."/>
            <person name="Dawson M.W."/>
            <person name="Muller H.G."/>
            <person name="Kugler K."/>
            <person name="Rivarola-Duarte L."/>
            <person name="Spannagl M."/>
            <person name="Mayer K.F.X."/>
            <person name="Lu F.H."/>
            <person name="Bevan M.W."/>
            <person name="Leroy P."/>
            <person name="Li P."/>
            <person name="You F.M."/>
            <person name="Sun Q."/>
            <person name="Liu Z."/>
            <person name="Lyons E."/>
            <person name="Wicker T."/>
            <person name="Salzberg S.L."/>
            <person name="Devos K.M."/>
            <person name="Dvorak J."/>
        </authorList>
    </citation>
    <scope>NUCLEOTIDE SEQUENCE [LARGE SCALE GENOMIC DNA]</scope>
    <source>
        <strain evidence="1">cv. AL8/78</strain>
    </source>
</reference>
<accession>A0A453EBF2</accession>
<name>A0A453EBF2_AEGTS</name>
<keyword evidence="2" id="KW-1185">Reference proteome</keyword>
<dbReference type="Gramene" id="AET3Gv20283100.7">
    <property type="protein sequence ID" value="AET3Gv20283100.7"/>
    <property type="gene ID" value="AET3Gv20283100"/>
</dbReference>
<reference evidence="1" key="5">
    <citation type="journal article" date="2021" name="G3 (Bethesda)">
        <title>Aegilops tauschii genome assembly Aet v5.0 features greater sequence contiguity and improved annotation.</title>
        <authorList>
            <person name="Wang L."/>
            <person name="Zhu T."/>
            <person name="Rodriguez J.C."/>
            <person name="Deal K.R."/>
            <person name="Dubcovsky J."/>
            <person name="McGuire P.E."/>
            <person name="Lux T."/>
            <person name="Spannagl M."/>
            <person name="Mayer K.F.X."/>
            <person name="Baldrich P."/>
            <person name="Meyers B.C."/>
            <person name="Huo N."/>
            <person name="Gu Y.Q."/>
            <person name="Zhou H."/>
            <person name="Devos K.M."/>
            <person name="Bennetzen J.L."/>
            <person name="Unver T."/>
            <person name="Budak H."/>
            <person name="Gulick P.J."/>
            <person name="Galiba G."/>
            <person name="Kalapos B."/>
            <person name="Nelson D.R."/>
            <person name="Li P."/>
            <person name="You F.M."/>
            <person name="Luo M.C."/>
            <person name="Dvorak J."/>
        </authorList>
    </citation>
    <scope>NUCLEOTIDE SEQUENCE [LARGE SCALE GENOMIC DNA]</scope>
    <source>
        <strain evidence="1">cv. AL8/78</strain>
    </source>
</reference>
<reference evidence="1" key="4">
    <citation type="submission" date="2019-03" db="UniProtKB">
        <authorList>
            <consortium name="EnsemblPlants"/>
        </authorList>
    </citation>
    <scope>IDENTIFICATION</scope>
</reference>
<protein>
    <submittedName>
        <fullName evidence="1">Uncharacterized protein</fullName>
    </submittedName>
</protein>
<evidence type="ECO:0000313" key="1">
    <source>
        <dbReference type="EnsemblPlants" id="AET3Gv20283100.7"/>
    </source>
</evidence>
<evidence type="ECO:0000313" key="2">
    <source>
        <dbReference type="Proteomes" id="UP000015105"/>
    </source>
</evidence>
<reference evidence="2" key="2">
    <citation type="journal article" date="2017" name="Nat. Plants">
        <title>The Aegilops tauschii genome reveals multiple impacts of transposons.</title>
        <authorList>
            <person name="Zhao G."/>
            <person name="Zou C."/>
            <person name="Li K."/>
            <person name="Wang K."/>
            <person name="Li T."/>
            <person name="Gao L."/>
            <person name="Zhang X."/>
            <person name="Wang H."/>
            <person name="Yang Z."/>
            <person name="Liu X."/>
            <person name="Jiang W."/>
            <person name="Mao L."/>
            <person name="Kong X."/>
            <person name="Jiao Y."/>
            <person name="Jia J."/>
        </authorList>
    </citation>
    <scope>NUCLEOTIDE SEQUENCE [LARGE SCALE GENOMIC DNA]</scope>
    <source>
        <strain evidence="2">cv. AL8/78</strain>
    </source>
</reference>
<proteinExistence type="predicted"/>
<organism evidence="1 2">
    <name type="scientific">Aegilops tauschii subsp. strangulata</name>
    <name type="common">Goatgrass</name>
    <dbReference type="NCBI Taxonomy" id="200361"/>
    <lineage>
        <taxon>Eukaryota</taxon>
        <taxon>Viridiplantae</taxon>
        <taxon>Streptophyta</taxon>
        <taxon>Embryophyta</taxon>
        <taxon>Tracheophyta</taxon>
        <taxon>Spermatophyta</taxon>
        <taxon>Magnoliopsida</taxon>
        <taxon>Liliopsida</taxon>
        <taxon>Poales</taxon>
        <taxon>Poaceae</taxon>
        <taxon>BOP clade</taxon>
        <taxon>Pooideae</taxon>
        <taxon>Triticodae</taxon>
        <taxon>Triticeae</taxon>
        <taxon>Triticinae</taxon>
        <taxon>Aegilops</taxon>
    </lineage>
</organism>
<sequence length="144" mass="16488">DWRSRAASSGRSLIPRGLTAPPEENLCGFKLWFNSKRLGNVGKGLAPAKHNIIRKGSFGDLLDIQPFKVSHELIEFVVMHTNHMSRQFRYKNKVINFSRLMVKRIFNVPSGDRPVKLLKKSDQCNLCNIYKRGTRSQSTMQLIC</sequence>
<dbReference type="Proteomes" id="UP000015105">
    <property type="component" value="Chromosome 3D"/>
</dbReference>
<reference evidence="2" key="1">
    <citation type="journal article" date="2014" name="Science">
        <title>Ancient hybridizations among the ancestral genomes of bread wheat.</title>
        <authorList>
            <consortium name="International Wheat Genome Sequencing Consortium,"/>
            <person name="Marcussen T."/>
            <person name="Sandve S.R."/>
            <person name="Heier L."/>
            <person name="Spannagl M."/>
            <person name="Pfeifer M."/>
            <person name="Jakobsen K.S."/>
            <person name="Wulff B.B."/>
            <person name="Steuernagel B."/>
            <person name="Mayer K.F."/>
            <person name="Olsen O.A."/>
        </authorList>
    </citation>
    <scope>NUCLEOTIDE SEQUENCE [LARGE SCALE GENOMIC DNA]</scope>
    <source>
        <strain evidence="2">cv. AL8/78</strain>
    </source>
</reference>
<dbReference type="AlphaFoldDB" id="A0A453EBF2"/>